<dbReference type="EC" id="3.1.1.-" evidence="4"/>
<keyword evidence="3 4" id="KW-0378">Hydrolase</keyword>
<feature type="domain" description="Carboxylesterase type B" evidence="5">
    <location>
        <begin position="46"/>
        <end position="541"/>
    </location>
</feature>
<evidence type="ECO:0000313" key="7">
    <source>
        <dbReference type="RefSeq" id="XP_015284795.1"/>
    </source>
</evidence>
<dbReference type="InterPro" id="IPR002018">
    <property type="entry name" value="CarbesteraseB"/>
</dbReference>
<reference evidence="7" key="1">
    <citation type="submission" date="2025-08" db="UniProtKB">
        <authorList>
            <consortium name="RefSeq"/>
        </authorList>
    </citation>
    <scope>IDENTIFICATION</scope>
</reference>
<name>A0ABM1LFQ8_GEKJA</name>
<protein>
    <recommendedName>
        <fullName evidence="4">Carboxylic ester hydrolase</fullName>
        <ecNumber evidence="4">3.1.1.-</ecNumber>
    </recommendedName>
</protein>
<gene>
    <name evidence="7" type="primary">LOC107125848</name>
</gene>
<evidence type="ECO:0000256" key="3">
    <source>
        <dbReference type="ARBA" id="ARBA00022801"/>
    </source>
</evidence>
<organism evidence="6 7">
    <name type="scientific">Gekko japonicus</name>
    <name type="common">Schlegel's Japanese gecko</name>
    <dbReference type="NCBI Taxonomy" id="146911"/>
    <lineage>
        <taxon>Eukaryota</taxon>
        <taxon>Metazoa</taxon>
        <taxon>Chordata</taxon>
        <taxon>Craniata</taxon>
        <taxon>Vertebrata</taxon>
        <taxon>Euteleostomi</taxon>
        <taxon>Lepidosauria</taxon>
        <taxon>Squamata</taxon>
        <taxon>Bifurcata</taxon>
        <taxon>Gekkota</taxon>
        <taxon>Gekkonidae</taxon>
        <taxon>Gekkoninae</taxon>
        <taxon>Gekko</taxon>
    </lineage>
</organism>
<keyword evidence="2" id="KW-0719">Serine esterase</keyword>
<dbReference type="Proteomes" id="UP000694871">
    <property type="component" value="Unplaced"/>
</dbReference>
<dbReference type="Gene3D" id="3.40.50.1820">
    <property type="entry name" value="alpha/beta hydrolase"/>
    <property type="match status" value="1"/>
</dbReference>
<sequence length="578" mass="62430">MAQSAAAHLLMAMPVRAHVHPGESQVCLPCFNRFSLYSLSATSRSLVVVTSSGPVQGKRLTTSSGMVTAFLGIPYAEPPVGSLRFQKPRPHQPWSHILEATSFGSSCYQQSLGPSSYNQELYSESDSTLPLSEDCLFLNIWVPHPRPSAPASVLVWIHGGGFYSGSGALDRSFLAATENIIVASMNYRLSALGFLSLLPDAPGNIGLWDQHLALSWLKENMAAFGGDPAHITLGGQSAGAASVGFHLLSPVSQDFFAQATLQSGASISPWAWVSPEEAEVRGRNLGHILGCSGNSNRIIVSCLQRKKPGEIMQKLPLLSQKMLLDTVFVPTTDGEFLPDAPRKLLDAGSFPVKPVLTGFTSTEGSLFLSSSAPGFSLYNNSLINHQQLLEGLRLLLPDASDGTIEMADIIYNQGEQGEARHRNALIRASGDYLFLCPVAVVAGAMADSGSPVFAYFFRHRPSFTSVVADWIGVPHCAELPYMFGDLLSGAGGNVTYQPVEVKLSQRVMRYWGEFVKTGFPDGEKGRLWPVYTGESFFQISTLPAQDEDIPTGYCIFWEMLATGDPKAHLQIGPVPSDQ</sequence>
<evidence type="ECO:0000256" key="1">
    <source>
        <dbReference type="ARBA" id="ARBA00005964"/>
    </source>
</evidence>
<dbReference type="Pfam" id="PF00135">
    <property type="entry name" value="COesterase"/>
    <property type="match status" value="1"/>
</dbReference>
<dbReference type="InterPro" id="IPR019819">
    <property type="entry name" value="Carboxylesterase_B_CS"/>
</dbReference>
<dbReference type="PROSITE" id="PS00122">
    <property type="entry name" value="CARBOXYLESTERASE_B_1"/>
    <property type="match status" value="1"/>
</dbReference>
<evidence type="ECO:0000256" key="4">
    <source>
        <dbReference type="RuleBase" id="RU361235"/>
    </source>
</evidence>
<evidence type="ECO:0000256" key="2">
    <source>
        <dbReference type="ARBA" id="ARBA00022487"/>
    </source>
</evidence>
<proteinExistence type="inferred from homology"/>
<dbReference type="CDD" id="cd00312">
    <property type="entry name" value="Esterase_lipase"/>
    <property type="match status" value="1"/>
</dbReference>
<comment type="similarity">
    <text evidence="1 4">Belongs to the type-B carboxylesterase/lipase family.</text>
</comment>
<dbReference type="InterPro" id="IPR029058">
    <property type="entry name" value="AB_hydrolase_fold"/>
</dbReference>
<dbReference type="RefSeq" id="XP_015284795.1">
    <property type="nucleotide sequence ID" value="XM_015429309.1"/>
</dbReference>
<dbReference type="PROSITE" id="PS00941">
    <property type="entry name" value="CARBOXYLESTERASE_B_2"/>
    <property type="match status" value="1"/>
</dbReference>
<dbReference type="SUPFAM" id="SSF53474">
    <property type="entry name" value="alpha/beta-Hydrolases"/>
    <property type="match status" value="1"/>
</dbReference>
<dbReference type="GeneID" id="107125848"/>
<dbReference type="InterPro" id="IPR019826">
    <property type="entry name" value="Carboxylesterase_B_AS"/>
</dbReference>
<keyword evidence="6" id="KW-1185">Reference proteome</keyword>
<evidence type="ECO:0000313" key="6">
    <source>
        <dbReference type="Proteomes" id="UP000694871"/>
    </source>
</evidence>
<dbReference type="PANTHER" id="PTHR43918">
    <property type="entry name" value="ACETYLCHOLINESTERASE"/>
    <property type="match status" value="1"/>
</dbReference>
<dbReference type="InterPro" id="IPR050654">
    <property type="entry name" value="AChE-related_enzymes"/>
</dbReference>
<evidence type="ECO:0000259" key="5">
    <source>
        <dbReference type="Pfam" id="PF00135"/>
    </source>
</evidence>
<dbReference type="PANTHER" id="PTHR43918:SF4">
    <property type="entry name" value="CARBOXYLIC ESTER HYDROLASE"/>
    <property type="match status" value="1"/>
</dbReference>
<accession>A0ABM1LFQ8</accession>